<dbReference type="EMBL" id="QXFM01000066">
    <property type="protein sequence ID" value="RIV88572.1"/>
    <property type="molecule type" value="Genomic_DNA"/>
</dbReference>
<sequence length="94" mass="10374">MHDNRAASADPSARFDAIEKLLNLYPDVSDEQLADMKLWFKRQASAFEVASLASKNPAAYEKFRNDHVDKFGKFDLALIALATLAVVGGAIYLV</sequence>
<keyword evidence="1" id="KW-1133">Transmembrane helix</keyword>
<keyword evidence="3" id="KW-1185">Reference proteome</keyword>
<feature type="transmembrane region" description="Helical" evidence="1">
    <location>
        <begin position="74"/>
        <end position="93"/>
    </location>
</feature>
<evidence type="ECO:0000313" key="2">
    <source>
        <dbReference type="EMBL" id="RIV88572.1"/>
    </source>
</evidence>
<dbReference type="RefSeq" id="WP_119592307.1">
    <property type="nucleotide sequence ID" value="NZ_QXFM01000066.1"/>
</dbReference>
<dbReference type="Proteomes" id="UP000265366">
    <property type="component" value="Unassembled WGS sequence"/>
</dbReference>
<proteinExistence type="predicted"/>
<evidence type="ECO:0000313" key="3">
    <source>
        <dbReference type="Proteomes" id="UP000265366"/>
    </source>
</evidence>
<keyword evidence="1" id="KW-0812">Transmembrane</keyword>
<name>A0A3A1P6K8_9SPHN</name>
<keyword evidence="1" id="KW-0472">Membrane</keyword>
<accession>A0A3A1P6K8</accession>
<dbReference type="AlphaFoldDB" id="A0A3A1P6K8"/>
<organism evidence="2 3">
    <name type="scientific">Aurantiacibacter xanthus</name>
    <dbReference type="NCBI Taxonomy" id="1784712"/>
    <lineage>
        <taxon>Bacteria</taxon>
        <taxon>Pseudomonadati</taxon>
        <taxon>Pseudomonadota</taxon>
        <taxon>Alphaproteobacteria</taxon>
        <taxon>Sphingomonadales</taxon>
        <taxon>Erythrobacteraceae</taxon>
        <taxon>Aurantiacibacter</taxon>
    </lineage>
</organism>
<dbReference type="OrthoDB" id="7429148at2"/>
<protein>
    <submittedName>
        <fullName evidence="2">Uncharacterized protein</fullName>
    </submittedName>
</protein>
<comment type="caution">
    <text evidence="2">The sequence shown here is derived from an EMBL/GenBank/DDBJ whole genome shotgun (WGS) entry which is preliminary data.</text>
</comment>
<gene>
    <name evidence="2" type="ORF">D2V17_06670</name>
</gene>
<reference evidence="2 3" key="1">
    <citation type="submission" date="2018-08" db="EMBL/GenBank/DDBJ databases">
        <title>Erythrobacter zhengii sp.nov., a bacterium isolated from deep-sea sediment.</title>
        <authorList>
            <person name="Fang C."/>
            <person name="Wu Y.-H."/>
            <person name="Sun C."/>
            <person name="Wang H."/>
            <person name="Cheng H."/>
            <person name="Meng F.-X."/>
            <person name="Wang C.-S."/>
            <person name="Xu X.-W."/>
        </authorList>
    </citation>
    <scope>NUCLEOTIDE SEQUENCE [LARGE SCALE GENOMIC DNA]</scope>
    <source>
        <strain evidence="2 3">CCTCC AB 2015396</strain>
    </source>
</reference>
<evidence type="ECO:0000256" key="1">
    <source>
        <dbReference type="SAM" id="Phobius"/>
    </source>
</evidence>